<dbReference type="Pfam" id="PF04134">
    <property type="entry name" value="DCC1-like"/>
    <property type="match status" value="1"/>
</dbReference>
<keyword evidence="2" id="KW-1185">Reference proteome</keyword>
<dbReference type="EMBL" id="MAKX01000024">
    <property type="protein sequence ID" value="OCK42275.1"/>
    <property type="molecule type" value="Genomic_DNA"/>
</dbReference>
<evidence type="ECO:0000313" key="1">
    <source>
        <dbReference type="EMBL" id="OCK42275.1"/>
    </source>
</evidence>
<dbReference type="RefSeq" id="WP_068705766.1">
    <property type="nucleotide sequence ID" value="NZ_JAUOSW010000003.1"/>
</dbReference>
<organism evidence="1 2">
    <name type="scientific">Tenacibaculum soleae</name>
    <dbReference type="NCBI Taxonomy" id="447689"/>
    <lineage>
        <taxon>Bacteria</taxon>
        <taxon>Pseudomonadati</taxon>
        <taxon>Bacteroidota</taxon>
        <taxon>Flavobacteriia</taxon>
        <taxon>Flavobacteriales</taxon>
        <taxon>Flavobacteriaceae</taxon>
        <taxon>Tenacibaculum</taxon>
    </lineage>
</organism>
<evidence type="ECO:0000313" key="2">
    <source>
        <dbReference type="Proteomes" id="UP000093186"/>
    </source>
</evidence>
<reference evidence="1 2" key="1">
    <citation type="submission" date="2016-06" db="EMBL/GenBank/DDBJ databases">
        <title>Draft Genome Sequence of Tenacibaculum soleae UCD-KL19.</title>
        <authorList>
            <person name="Eisen J.A."/>
            <person name="Coil D.A."/>
            <person name="Lujan K.M."/>
        </authorList>
    </citation>
    <scope>NUCLEOTIDE SEQUENCE [LARGE SCALE GENOMIC DNA]</scope>
    <source>
        <strain evidence="1 2">UCD-KL19</strain>
    </source>
</reference>
<name>A0A1B9XXJ8_9FLAO</name>
<proteinExistence type="predicted"/>
<protein>
    <submittedName>
        <fullName evidence="1">Thiol-disulfide oxidoreductase</fullName>
    </submittedName>
</protein>
<dbReference type="Proteomes" id="UP000093186">
    <property type="component" value="Unassembled WGS sequence"/>
</dbReference>
<comment type="caution">
    <text evidence="1">The sequence shown here is derived from an EMBL/GenBank/DDBJ whole genome shotgun (WGS) entry which is preliminary data.</text>
</comment>
<dbReference type="InterPro" id="IPR052927">
    <property type="entry name" value="DCC_oxidoreductase"/>
</dbReference>
<dbReference type="InterPro" id="IPR007263">
    <property type="entry name" value="DCC1-like"/>
</dbReference>
<dbReference type="OrthoDB" id="9785438at2"/>
<dbReference type="PANTHER" id="PTHR33639">
    <property type="entry name" value="THIOL-DISULFIDE OXIDOREDUCTASE DCC"/>
    <property type="match status" value="1"/>
</dbReference>
<dbReference type="AlphaFoldDB" id="A0A1B9XXJ8"/>
<dbReference type="STRING" id="447689.BA195_11665"/>
<accession>A0A1B9XXJ8</accession>
<dbReference type="GO" id="GO:0015035">
    <property type="term" value="F:protein-disulfide reductase activity"/>
    <property type="evidence" value="ECO:0007669"/>
    <property type="project" value="InterPro"/>
</dbReference>
<sequence>MTDLPRDKKIILFDGVCNFCNQAILKIITLDKKNLFIFASIQSKKGKEIIDYLGIDTAKVDSIILYEPNISYDIKSSAAIKIMNHFNGLWKLTSIFWLFPESFRNFIYDFIAKNRYRWFGKKDACMVPTKNISDKFL</sequence>
<gene>
    <name evidence="1" type="ORF">BA195_11665</name>
</gene>
<dbReference type="PANTHER" id="PTHR33639:SF2">
    <property type="entry name" value="DUF393 DOMAIN-CONTAINING PROTEIN"/>
    <property type="match status" value="1"/>
</dbReference>